<evidence type="ECO:0000313" key="4">
    <source>
        <dbReference type="Proteomes" id="UP001241605"/>
    </source>
</evidence>
<keyword evidence="1" id="KW-0880">Kelch repeat</keyword>
<dbReference type="Gene3D" id="2.120.10.80">
    <property type="entry name" value="Kelch-type beta propeller"/>
    <property type="match status" value="1"/>
</dbReference>
<dbReference type="SUPFAM" id="SSF117281">
    <property type="entry name" value="Kelch motif"/>
    <property type="match status" value="1"/>
</dbReference>
<dbReference type="InterPro" id="IPR006652">
    <property type="entry name" value="Kelch_1"/>
</dbReference>
<evidence type="ECO:0000256" key="2">
    <source>
        <dbReference type="ARBA" id="ARBA00022737"/>
    </source>
</evidence>
<gene>
    <name evidence="3" type="ORF">QF118_13290</name>
</gene>
<reference evidence="3 4" key="1">
    <citation type="submission" date="2023-05" db="EMBL/GenBank/DDBJ databases">
        <title>YMD87, complete Genome.</title>
        <authorList>
            <person name="Zhang J."/>
            <person name="Xu X."/>
        </authorList>
    </citation>
    <scope>NUCLEOTIDE SEQUENCE [LARGE SCALE GENOMIC DNA]</scope>
    <source>
        <strain evidence="3 4">YMD87</strain>
    </source>
</reference>
<organism evidence="3 4">
    <name type="scientific">Tropicibacter oceani</name>
    <dbReference type="NCBI Taxonomy" id="3058420"/>
    <lineage>
        <taxon>Bacteria</taxon>
        <taxon>Pseudomonadati</taxon>
        <taxon>Pseudomonadota</taxon>
        <taxon>Alphaproteobacteria</taxon>
        <taxon>Rhodobacterales</taxon>
        <taxon>Roseobacteraceae</taxon>
        <taxon>Tropicibacter</taxon>
    </lineage>
</organism>
<evidence type="ECO:0000256" key="1">
    <source>
        <dbReference type="ARBA" id="ARBA00022441"/>
    </source>
</evidence>
<dbReference type="RefSeq" id="WP_282299536.1">
    <property type="nucleotide sequence ID" value="NZ_CP124616.1"/>
</dbReference>
<protein>
    <submittedName>
        <fullName evidence="3">Kelch repeat-containing protein</fullName>
    </submittedName>
</protein>
<dbReference type="PANTHER" id="PTHR46093">
    <property type="entry name" value="ACYL-COA-BINDING DOMAIN-CONTAINING PROTEIN 5"/>
    <property type="match status" value="1"/>
</dbReference>
<dbReference type="Pfam" id="PF01344">
    <property type="entry name" value="Kelch_1"/>
    <property type="match status" value="1"/>
</dbReference>
<dbReference type="EMBL" id="CP124616">
    <property type="protein sequence ID" value="WGW02907.1"/>
    <property type="molecule type" value="Genomic_DNA"/>
</dbReference>
<evidence type="ECO:0000313" key="3">
    <source>
        <dbReference type="EMBL" id="WGW02907.1"/>
    </source>
</evidence>
<keyword evidence="4" id="KW-1185">Reference proteome</keyword>
<name>A0ABY8QGI3_9RHOB</name>
<dbReference type="InterPro" id="IPR015915">
    <property type="entry name" value="Kelch-typ_b-propeller"/>
</dbReference>
<proteinExistence type="predicted"/>
<sequence length="553" mass="59362">MTKDSFTLKVVSQELRVKDPQNARVSIQITNATDSDLVPVLYLLIPLSLVAQNDMGLVRFAPAALNGLAQHPAPDGMARFRLGAARGVRIAAGASLTLELSQITAQTEGPQSLTLQWDLFSQASGSADVTLDVMGADATPKILSFRARETVLTNHTNKDPVRLEWETSPGATVRLLRLNDTIAPAEGKPSAPTKTQPDFRDTGYEGVGLWPYRLEVSEDGRTISRTVYVRVQAPGWNQIACAQGAPVALLHDAARALYGIFHTQNGSAIYPLDPATGDMGRQGAICPNGIVPDPHGKSPAAFFNNKIYLVGGSQIDDGVFSNAVQCYDPVAQTMTQVAQTAPWAARLGHSCTVHDNRLWVIGGVDENGNTLNDVHHTANGVDWTAATPLGQGLCLHSAHSYAGRLWLYGGVDTPFGIPQTGLWQTTDGADWRETRFFTSTDGDGTDPGFGAPFGAALTTQSSSKGAETLKVIATYQPHSADLVSGMYQLQGLGPANLIKDKDPITEQAGWAVVTDPQSLPQPFRLCAASFRSYIFVHSMLVDYPTNTLSFHIQ</sequence>
<accession>A0ABY8QGI3</accession>
<dbReference type="Proteomes" id="UP001241605">
    <property type="component" value="Chromosome"/>
</dbReference>
<dbReference type="PANTHER" id="PTHR46093:SF18">
    <property type="entry name" value="FIBRONECTIN TYPE-III DOMAIN-CONTAINING PROTEIN"/>
    <property type="match status" value="1"/>
</dbReference>
<keyword evidence="2" id="KW-0677">Repeat</keyword>